<evidence type="ECO:0008006" key="4">
    <source>
        <dbReference type="Google" id="ProtNLM"/>
    </source>
</evidence>
<proteinExistence type="predicted"/>
<feature type="region of interest" description="Disordered" evidence="1">
    <location>
        <begin position="1"/>
        <end position="33"/>
    </location>
</feature>
<feature type="compositionally biased region" description="Basic and acidic residues" evidence="1">
    <location>
        <begin position="23"/>
        <end position="33"/>
    </location>
</feature>
<evidence type="ECO:0000313" key="2">
    <source>
        <dbReference type="EMBL" id="PUE63936.1"/>
    </source>
</evidence>
<dbReference type="EMBL" id="MUXE01000012">
    <property type="protein sequence ID" value="PUE63936.1"/>
    <property type="molecule type" value="Genomic_DNA"/>
</dbReference>
<feature type="compositionally biased region" description="Polar residues" evidence="1">
    <location>
        <begin position="1"/>
        <end position="22"/>
    </location>
</feature>
<dbReference type="AlphaFoldDB" id="A0A363CXW1"/>
<sequence length="198" mass="21558">MQIQNNTSQALDMYKQNTNTSAKTKEQPAKNDSLEEIINNSAARVTISMNAQSILFEMNTASMTKNNTLGQSGSGLKNNQLEVLNFLGGKETEGGMSLKNIGYEGKPILELSSDEAKNLVSEEGFFGVKNTSDRVAGFVLSFAGDNLDVLQKGRDGVVQGFEEAKKMFGGELPEISYKTQERTLALIDEKMNSLKGKS</sequence>
<protein>
    <recommendedName>
        <fullName evidence="4">Hydrogenase-4 component G</fullName>
    </recommendedName>
</protein>
<keyword evidence="3" id="KW-1185">Reference proteome</keyword>
<comment type="caution">
    <text evidence="2">The sequence shown here is derived from an EMBL/GenBank/DDBJ whole genome shotgun (WGS) entry which is preliminary data.</text>
</comment>
<accession>A0A363CXW1</accession>
<reference evidence="2 3" key="1">
    <citation type="submission" date="2017-02" db="EMBL/GenBank/DDBJ databases">
        <title>Arcobacter caeni sp. nov, a new Arcobacter species isolated from reclaimed water.</title>
        <authorList>
            <person name="Figueras M.J."/>
            <person name="Perez-Cataluna A."/>
            <person name="Salas-Masso N."/>
        </authorList>
    </citation>
    <scope>NUCLEOTIDE SEQUENCE [LARGE SCALE GENOMIC DNA]</scope>
    <source>
        <strain evidence="2 3">RW17-10</strain>
    </source>
</reference>
<dbReference type="OrthoDB" id="49105at2"/>
<organism evidence="2 3">
    <name type="scientific">Arcobacter caeni</name>
    <dbReference type="NCBI Taxonomy" id="1912877"/>
    <lineage>
        <taxon>Bacteria</taxon>
        <taxon>Pseudomonadati</taxon>
        <taxon>Campylobacterota</taxon>
        <taxon>Epsilonproteobacteria</taxon>
        <taxon>Campylobacterales</taxon>
        <taxon>Arcobacteraceae</taxon>
        <taxon>Arcobacter</taxon>
    </lineage>
</organism>
<dbReference type="RefSeq" id="WP_108559783.1">
    <property type="nucleotide sequence ID" value="NZ_MUXE01000012.1"/>
</dbReference>
<evidence type="ECO:0000256" key="1">
    <source>
        <dbReference type="SAM" id="MobiDB-lite"/>
    </source>
</evidence>
<evidence type="ECO:0000313" key="3">
    <source>
        <dbReference type="Proteomes" id="UP000251135"/>
    </source>
</evidence>
<dbReference type="Proteomes" id="UP000251135">
    <property type="component" value="Unassembled WGS sequence"/>
</dbReference>
<gene>
    <name evidence="2" type="ORF">B0174_08775</name>
</gene>
<name>A0A363CXW1_9BACT</name>